<dbReference type="InterPro" id="IPR029058">
    <property type="entry name" value="AB_hydrolase_fold"/>
</dbReference>
<dbReference type="PANTHER" id="PTHR47751:SF1">
    <property type="entry name" value="SUPERFAMILY HYDROLASE, PUTATIVE (AFU_ORTHOLOGUE AFUA_2G16580)-RELATED"/>
    <property type="match status" value="1"/>
</dbReference>
<dbReference type="AlphaFoldDB" id="A0A024SM83"/>
<evidence type="ECO:0000313" key="3">
    <source>
        <dbReference type="EMBL" id="ETS07229.1"/>
    </source>
</evidence>
<dbReference type="SUPFAM" id="SSF53474">
    <property type="entry name" value="alpha/beta-Hydrolases"/>
    <property type="match status" value="1"/>
</dbReference>
<dbReference type="HOGENOM" id="CLU_048587_0_0_1"/>
<sequence length="328" mass="35560">MDQVTPLHLASAATAQTIVQNITFMSASFKLAANMYIPTDAPEGRLPAIAVSHPASGVKEQTAAIYASRLAQGGFITLAWDAAYNGESEGQPRGLEDPAQRVEDIKSAVTFLSNHERVDPDRIGILGICASGGYVTVAAAVDRRIRAAATVSGADVGPFFRKGFDGKQDSSVGENMLREAAKARTAAGNNPGEISAFPIFPPNASAAEALGPYVYEGWEYYNTPRGFHPRSAKVMPWSSIDKIFAFDGFTYVDKISPRPILMVVGTQAETKWMAEDAYRQAKEPKEIFWVEGATHVGLYDKPEYVTPAVARLIPYFQEHLAIDQQQVA</sequence>
<dbReference type="EMBL" id="KI911139">
    <property type="protein sequence ID" value="ETS07229.1"/>
    <property type="molecule type" value="Genomic_DNA"/>
</dbReference>
<dbReference type="Proteomes" id="UP000024376">
    <property type="component" value="Unassembled WGS sequence"/>
</dbReference>
<comment type="similarity">
    <text evidence="1">Belongs to the polyketide transferase af380 family.</text>
</comment>
<gene>
    <name evidence="3" type="ORF">M419DRAFT_32458</name>
</gene>
<evidence type="ECO:0000313" key="4">
    <source>
        <dbReference type="Proteomes" id="UP000024376"/>
    </source>
</evidence>
<evidence type="ECO:0000256" key="1">
    <source>
        <dbReference type="ARBA" id="ARBA00029464"/>
    </source>
</evidence>
<proteinExistence type="inferred from homology"/>
<feature type="domain" description="Dienelactone hydrolase" evidence="2">
    <location>
        <begin position="32"/>
        <end position="151"/>
    </location>
</feature>
<dbReference type="Pfam" id="PF01738">
    <property type="entry name" value="DLH"/>
    <property type="match status" value="1"/>
</dbReference>
<keyword evidence="3" id="KW-0378">Hydrolase</keyword>
<accession>A0A024SM83</accession>
<dbReference type="KEGG" id="trr:M419DRAFT_32458"/>
<dbReference type="InterPro" id="IPR051411">
    <property type="entry name" value="Polyketide_trans_af380"/>
</dbReference>
<dbReference type="Gene3D" id="3.40.50.1820">
    <property type="entry name" value="alpha/beta hydrolase"/>
    <property type="match status" value="1"/>
</dbReference>
<dbReference type="InterPro" id="IPR002925">
    <property type="entry name" value="Dienelactn_hydro"/>
</dbReference>
<dbReference type="GO" id="GO:0016787">
    <property type="term" value="F:hydrolase activity"/>
    <property type="evidence" value="ECO:0007669"/>
    <property type="project" value="UniProtKB-KW"/>
</dbReference>
<dbReference type="PANTHER" id="PTHR47751">
    <property type="entry name" value="SUPERFAMILY HYDROLASE, PUTATIVE (AFU_ORTHOLOGUE AFUA_2G16580)-RELATED"/>
    <property type="match status" value="1"/>
</dbReference>
<dbReference type="OrthoDB" id="2498029at2759"/>
<evidence type="ECO:0000259" key="2">
    <source>
        <dbReference type="Pfam" id="PF01738"/>
    </source>
</evidence>
<name>A0A024SM83_HYPJR</name>
<protein>
    <submittedName>
        <fullName evidence="3">Dienelactone hydrolase</fullName>
    </submittedName>
</protein>
<dbReference type="Gene3D" id="1.10.10.800">
    <property type="match status" value="1"/>
</dbReference>
<reference evidence="4" key="1">
    <citation type="journal article" date="2013" name="Ind. Biotechnol.">
        <title>Comparative genomics analysis of Trichoderma reesei strains.</title>
        <authorList>
            <person name="Koike H."/>
            <person name="Aerts A."/>
            <person name="LaButti K."/>
            <person name="Grigoriev I.V."/>
            <person name="Baker S.E."/>
        </authorList>
    </citation>
    <scope>NUCLEOTIDE SEQUENCE [LARGE SCALE GENOMIC DNA]</scope>
    <source>
        <strain evidence="4">ATCC 56765 / BCRC 32924 / NRRL 11460 / Rut C-30</strain>
    </source>
</reference>
<organism evidence="3 4">
    <name type="scientific">Hypocrea jecorina (strain ATCC 56765 / BCRC 32924 / NRRL 11460 / Rut C-30)</name>
    <name type="common">Trichoderma reesei</name>
    <dbReference type="NCBI Taxonomy" id="1344414"/>
    <lineage>
        <taxon>Eukaryota</taxon>
        <taxon>Fungi</taxon>
        <taxon>Dikarya</taxon>
        <taxon>Ascomycota</taxon>
        <taxon>Pezizomycotina</taxon>
        <taxon>Sordariomycetes</taxon>
        <taxon>Hypocreomycetidae</taxon>
        <taxon>Hypocreales</taxon>
        <taxon>Hypocreaceae</taxon>
        <taxon>Trichoderma</taxon>
    </lineage>
</organism>